<evidence type="ECO:0000313" key="2">
    <source>
        <dbReference type="EMBL" id="KGX88285.1"/>
    </source>
</evidence>
<sequence>MFFIRTFQYLIGMTIIYLATTLVVKSTIGAGFWSALFVGLSDSLPFSVGVWFAASQILIVFINALLLKGKPELLAFIPILLESIIFDFWLEVVFKNIHFTDFLLITRIGIFMLALVIAGFGVALYIMTGFPRSPVDQLFIAISYRFKFKIGASQTLVAFTVSVVAFLLGGPVGVGTILSVFLLGPCIQFWLHKIDKVKLLKHEPNHAHA</sequence>
<feature type="transmembrane region" description="Helical" evidence="1">
    <location>
        <begin position="73"/>
        <end position="90"/>
    </location>
</feature>
<comment type="caution">
    <text evidence="2">The sequence shown here is derived from an EMBL/GenBank/DDBJ whole genome shotgun (WGS) entry which is preliminary data.</text>
</comment>
<feature type="transmembrane region" description="Helical" evidence="1">
    <location>
        <begin position="102"/>
        <end position="127"/>
    </location>
</feature>
<proteinExistence type="predicted"/>
<evidence type="ECO:0000313" key="3">
    <source>
        <dbReference type="Proteomes" id="UP000030403"/>
    </source>
</evidence>
<gene>
    <name evidence="2" type="ORF">N783_08490</name>
</gene>
<dbReference type="eggNOG" id="COG2364">
    <property type="taxonomic scope" value="Bacteria"/>
</dbReference>
<dbReference type="AlphaFoldDB" id="A0A0A5GAZ0"/>
<dbReference type="PANTHER" id="PTHR40078">
    <property type="entry name" value="INTEGRAL MEMBRANE PROTEIN-RELATED"/>
    <property type="match status" value="1"/>
</dbReference>
<feature type="transmembrane region" description="Helical" evidence="1">
    <location>
        <begin position="174"/>
        <end position="191"/>
    </location>
</feature>
<dbReference type="EMBL" id="AVPF01000020">
    <property type="protein sequence ID" value="KGX88285.1"/>
    <property type="molecule type" value="Genomic_DNA"/>
</dbReference>
<feature type="transmembrane region" description="Helical" evidence="1">
    <location>
        <begin position="7"/>
        <end position="28"/>
    </location>
</feature>
<dbReference type="OrthoDB" id="1902994at2"/>
<keyword evidence="1" id="KW-0812">Transmembrane</keyword>
<protein>
    <recommendedName>
        <fullName evidence="4">BCR, YitT family protein</fullName>
    </recommendedName>
</protein>
<dbReference type="RefSeq" id="WP_027446673.1">
    <property type="nucleotide sequence ID" value="NZ_AULJ01000038.1"/>
</dbReference>
<feature type="transmembrane region" description="Helical" evidence="1">
    <location>
        <begin position="148"/>
        <end position="168"/>
    </location>
</feature>
<evidence type="ECO:0008006" key="4">
    <source>
        <dbReference type="Google" id="ProtNLM"/>
    </source>
</evidence>
<accession>A0A0A5GAZ0</accession>
<dbReference type="Pfam" id="PF19700">
    <property type="entry name" value="DUF6198"/>
    <property type="match status" value="1"/>
</dbReference>
<organism evidence="2 3">
    <name type="scientific">Pontibacillus marinus BH030004 = DSM 16465</name>
    <dbReference type="NCBI Taxonomy" id="1385511"/>
    <lineage>
        <taxon>Bacteria</taxon>
        <taxon>Bacillati</taxon>
        <taxon>Bacillota</taxon>
        <taxon>Bacilli</taxon>
        <taxon>Bacillales</taxon>
        <taxon>Bacillaceae</taxon>
        <taxon>Pontibacillus</taxon>
    </lineage>
</organism>
<feature type="transmembrane region" description="Helical" evidence="1">
    <location>
        <begin position="48"/>
        <end position="66"/>
    </location>
</feature>
<keyword evidence="3" id="KW-1185">Reference proteome</keyword>
<keyword evidence="1" id="KW-0472">Membrane</keyword>
<dbReference type="STRING" id="1385511.GCA_000425225_03033"/>
<reference evidence="2 3" key="1">
    <citation type="submission" date="2013-08" db="EMBL/GenBank/DDBJ databases">
        <authorList>
            <person name="Huang J."/>
            <person name="Wang G."/>
        </authorList>
    </citation>
    <scope>NUCLEOTIDE SEQUENCE [LARGE SCALE GENOMIC DNA]</scope>
    <source>
        <strain evidence="2 3">BH030004</strain>
    </source>
</reference>
<dbReference type="Proteomes" id="UP000030403">
    <property type="component" value="Unassembled WGS sequence"/>
</dbReference>
<dbReference type="PANTHER" id="PTHR40078:SF1">
    <property type="entry name" value="INTEGRAL MEMBRANE PROTEIN"/>
    <property type="match status" value="1"/>
</dbReference>
<keyword evidence="1" id="KW-1133">Transmembrane helix</keyword>
<name>A0A0A5GAZ0_9BACI</name>
<evidence type="ECO:0000256" key="1">
    <source>
        <dbReference type="SAM" id="Phobius"/>
    </source>
</evidence>
<dbReference type="InterPro" id="IPR038750">
    <property type="entry name" value="YczE/YyaS-like"/>
</dbReference>